<proteinExistence type="predicted"/>
<geneLocation type="plasmid" evidence="2 3">
    <name>pPSB1-4</name>
</geneLocation>
<keyword evidence="1" id="KW-0472">Membrane</keyword>
<reference evidence="2 3" key="1">
    <citation type="journal article" date="2014" name="Genome Announc.">
        <title>Comparative Genome Analysis of Two Isolates of the Fish Pathogen Piscirickettsia salmonis from Different Hosts Reveals Major Differences in Virulence-Associated Secretion Systems.</title>
        <authorList>
            <person name="Bohle H."/>
            <person name="Henriquez P."/>
            <person name="Grothusen H."/>
            <person name="Navas E."/>
            <person name="Sandoval A."/>
            <person name="Bustamante F."/>
            <person name="Bustos P."/>
            <person name="Mancilla M."/>
        </authorList>
    </citation>
    <scope>NUCLEOTIDE SEQUENCE [LARGE SCALE GENOMIC DNA]</scope>
    <source>
        <strain evidence="3">B1-32597</strain>
    </source>
</reference>
<keyword evidence="2" id="KW-0540">Nuclease</keyword>
<name>A0AAC8ZQB2_PISSA</name>
<keyword evidence="2" id="KW-0255">Endonuclease</keyword>
<evidence type="ECO:0000256" key="1">
    <source>
        <dbReference type="SAM" id="Phobius"/>
    </source>
</evidence>
<keyword evidence="1" id="KW-0812">Transmembrane</keyword>
<keyword evidence="1" id="KW-1133">Transmembrane helix</keyword>
<evidence type="ECO:0000313" key="2">
    <source>
        <dbReference type="EMBL" id="ALB24750.1"/>
    </source>
</evidence>
<evidence type="ECO:0000313" key="3">
    <source>
        <dbReference type="Proteomes" id="UP000029558"/>
    </source>
</evidence>
<protein>
    <submittedName>
        <fullName evidence="2">HNH endonuclease</fullName>
    </submittedName>
</protein>
<feature type="transmembrane region" description="Helical" evidence="1">
    <location>
        <begin position="29"/>
        <end position="49"/>
    </location>
</feature>
<dbReference type="EMBL" id="CP012512">
    <property type="protein sequence ID" value="ALB24750.1"/>
    <property type="molecule type" value="Genomic_DNA"/>
</dbReference>
<accession>A0AAC8ZQB2</accession>
<keyword evidence="2" id="KW-0614">Plasmid</keyword>
<gene>
    <name evidence="2" type="ORF">KU39_4p54</name>
</gene>
<dbReference type="AlphaFoldDB" id="A0AAC8ZQB2"/>
<keyword evidence="2" id="KW-0378">Hydrolase</keyword>
<dbReference type="GO" id="GO:0004519">
    <property type="term" value="F:endonuclease activity"/>
    <property type="evidence" value="ECO:0007669"/>
    <property type="project" value="UniProtKB-KW"/>
</dbReference>
<organism evidence="2 3">
    <name type="scientific">Piscirickettsia salmonis</name>
    <dbReference type="NCBI Taxonomy" id="1238"/>
    <lineage>
        <taxon>Bacteria</taxon>
        <taxon>Pseudomonadati</taxon>
        <taxon>Pseudomonadota</taxon>
        <taxon>Gammaproteobacteria</taxon>
        <taxon>Thiotrichales</taxon>
        <taxon>Piscirickettsiaceae</taxon>
        <taxon>Piscirickettsia</taxon>
    </lineage>
</organism>
<sequence>MLFHQNNLDKWQPCPVVFGSCSFSFLHPGFPVIFLIFVGFGFLPCPFALDIKNLQVFSSNFACVKIRLGGWSGNKGHRHFIHPSPGVIFYGQSHHLHSLFYVSDRAYTALANCVGSTLIHSHHHAV</sequence>
<dbReference type="Proteomes" id="UP000029558">
    <property type="component" value="Plasmid pPSB1-4"/>
</dbReference>